<dbReference type="RefSeq" id="WP_222981272.1">
    <property type="nucleotide sequence ID" value="NZ_JAINVZ010000026.1"/>
</dbReference>
<dbReference type="InterPro" id="IPR036188">
    <property type="entry name" value="FAD/NAD-bd_sf"/>
</dbReference>
<keyword evidence="1" id="KW-0560">Oxidoreductase</keyword>
<evidence type="ECO:0000256" key="1">
    <source>
        <dbReference type="ARBA" id="ARBA00023002"/>
    </source>
</evidence>
<dbReference type="PRINTS" id="PR00368">
    <property type="entry name" value="FADPNR"/>
</dbReference>
<gene>
    <name evidence="3" type="ORF">K7472_27455</name>
</gene>
<evidence type="ECO:0000313" key="3">
    <source>
        <dbReference type="EMBL" id="MBY8888551.1"/>
    </source>
</evidence>
<dbReference type="InterPro" id="IPR050982">
    <property type="entry name" value="Auxin_biosynth/cation_transpt"/>
</dbReference>
<keyword evidence="4" id="KW-1185">Reference proteome</keyword>
<feature type="domain" description="FAD/NAD(P)-binding" evidence="2">
    <location>
        <begin position="4"/>
        <end position="211"/>
    </location>
</feature>
<name>A0ABS7QZA6_9ACTN</name>
<accession>A0ABS7QZA6</accession>
<dbReference type="SUPFAM" id="SSF51905">
    <property type="entry name" value="FAD/NAD(P)-binding domain"/>
    <property type="match status" value="1"/>
</dbReference>
<sequence length="411" mass="43518">MNPVVVIGAGPYGLSTAAHLKARGVPVRVFGTPMSSWTETMPTKMVLKSTPDASTISAPGRGHTLQDFCDAVGEPRLVTERDLVTLEFFVRYGEWFTERLVPEVERVRVASVDRDAREFRVKLESGEELTAPAVVVASGLSGFAHVPEVLLDAAPDGPSATGPVSHSAQHTDLGRFAGRDVLVVGAGQSALESAALLAEGGASVTVLARRRGSVGFGAPPRDGIQWKPDSPVGRAWSLYAFSNVPGPSAFRYLPEPTRLWLVRKVLGPRGAWWLHDRFEGRAPVVQGREPVAARLDTATNRVILTTRGGAEGGLRDFSADHVLAATGYRVDVDALDFLGPGLRARLTRTGGSPLLDRGYGGSVPGLYFTGLPSAATFGPLMRFVCGTRYASPRLAAAVTARVRGTGAASAV</sequence>
<reference evidence="3 4" key="1">
    <citation type="submission" date="2021-08" db="EMBL/GenBank/DDBJ databases">
        <title>Streptomyces sp. PTM05 isolated from lichen.</title>
        <authorList>
            <person name="Somphong A."/>
            <person name="Phongsopitanun W."/>
            <person name="Tanasupawat S."/>
        </authorList>
    </citation>
    <scope>NUCLEOTIDE SEQUENCE [LARGE SCALE GENOMIC DNA]</scope>
    <source>
        <strain evidence="3 4">Ptm05</strain>
    </source>
</reference>
<evidence type="ECO:0000259" key="2">
    <source>
        <dbReference type="Pfam" id="PF07992"/>
    </source>
</evidence>
<organism evidence="3 4">
    <name type="scientific">Streptantibioticus parmotrematis</name>
    <dbReference type="NCBI Taxonomy" id="2873249"/>
    <lineage>
        <taxon>Bacteria</taxon>
        <taxon>Bacillati</taxon>
        <taxon>Actinomycetota</taxon>
        <taxon>Actinomycetes</taxon>
        <taxon>Kitasatosporales</taxon>
        <taxon>Streptomycetaceae</taxon>
        <taxon>Streptantibioticus</taxon>
    </lineage>
</organism>
<comment type="caution">
    <text evidence="3">The sequence shown here is derived from an EMBL/GenBank/DDBJ whole genome shotgun (WGS) entry which is preliminary data.</text>
</comment>
<dbReference type="Pfam" id="PF07992">
    <property type="entry name" value="Pyr_redox_2"/>
    <property type="match status" value="1"/>
</dbReference>
<dbReference type="Gene3D" id="3.50.50.60">
    <property type="entry name" value="FAD/NAD(P)-binding domain"/>
    <property type="match status" value="2"/>
</dbReference>
<dbReference type="EMBL" id="JAINVZ010000026">
    <property type="protein sequence ID" value="MBY8888551.1"/>
    <property type="molecule type" value="Genomic_DNA"/>
</dbReference>
<evidence type="ECO:0000313" key="4">
    <source>
        <dbReference type="Proteomes" id="UP001198565"/>
    </source>
</evidence>
<dbReference type="InterPro" id="IPR023753">
    <property type="entry name" value="FAD/NAD-binding_dom"/>
</dbReference>
<dbReference type="PANTHER" id="PTHR43539">
    <property type="entry name" value="FLAVIN-BINDING MONOOXYGENASE-LIKE PROTEIN (AFU_ORTHOLOGUE AFUA_4G09220)"/>
    <property type="match status" value="1"/>
</dbReference>
<protein>
    <submittedName>
        <fullName evidence="3">NAD(P)-binding domain-containing protein</fullName>
    </submittedName>
</protein>
<dbReference type="PANTHER" id="PTHR43539:SF78">
    <property type="entry name" value="FLAVIN-CONTAINING MONOOXYGENASE"/>
    <property type="match status" value="1"/>
</dbReference>
<dbReference type="Proteomes" id="UP001198565">
    <property type="component" value="Unassembled WGS sequence"/>
</dbReference>
<proteinExistence type="predicted"/>
<dbReference type="PRINTS" id="PR00411">
    <property type="entry name" value="PNDRDTASEI"/>
</dbReference>